<dbReference type="CDD" id="cd08248">
    <property type="entry name" value="RTN4I1"/>
    <property type="match status" value="1"/>
</dbReference>
<reference evidence="8 9" key="1">
    <citation type="journal article" date="2019" name="Philos. Trans. R. Soc. Lond., B, Biol. Sci.">
        <title>Ant behaviour and brain gene expression of defending hosts depend on the ecological success of the intruding social parasite.</title>
        <authorList>
            <person name="Kaur R."/>
            <person name="Stoldt M."/>
            <person name="Jongepier E."/>
            <person name="Feldmeyer B."/>
            <person name="Menzel F."/>
            <person name="Bornberg-Bauer E."/>
            <person name="Foitzik S."/>
        </authorList>
    </citation>
    <scope>NUCLEOTIDE SEQUENCE [LARGE SCALE GENOMIC DNA]</scope>
    <source>
        <tissue evidence="8">Whole body</tissue>
    </source>
</reference>
<evidence type="ECO:0000256" key="3">
    <source>
        <dbReference type="ARBA" id="ARBA00022946"/>
    </source>
</evidence>
<feature type="transmembrane region" description="Helical" evidence="6">
    <location>
        <begin position="183"/>
        <end position="202"/>
    </location>
</feature>
<evidence type="ECO:0000259" key="7">
    <source>
        <dbReference type="SMART" id="SM00829"/>
    </source>
</evidence>
<keyword evidence="6" id="KW-0812">Transmembrane</keyword>
<dbReference type="Pfam" id="PF08240">
    <property type="entry name" value="ADH_N"/>
    <property type="match status" value="1"/>
</dbReference>
<dbReference type="InterPro" id="IPR037397">
    <property type="entry name" value="RTN4IP1"/>
</dbReference>
<dbReference type="SUPFAM" id="SSF50129">
    <property type="entry name" value="GroES-like"/>
    <property type="match status" value="1"/>
</dbReference>
<dbReference type="AlphaFoldDB" id="A0A4S2KTS6"/>
<protein>
    <recommendedName>
        <fullName evidence="7">Enoyl reductase (ER) domain-containing protein</fullName>
    </recommendedName>
</protein>
<organism evidence="8 9">
    <name type="scientific">Temnothorax longispinosus</name>
    <dbReference type="NCBI Taxonomy" id="300112"/>
    <lineage>
        <taxon>Eukaryota</taxon>
        <taxon>Metazoa</taxon>
        <taxon>Ecdysozoa</taxon>
        <taxon>Arthropoda</taxon>
        <taxon>Hexapoda</taxon>
        <taxon>Insecta</taxon>
        <taxon>Pterygota</taxon>
        <taxon>Neoptera</taxon>
        <taxon>Endopterygota</taxon>
        <taxon>Hymenoptera</taxon>
        <taxon>Apocrita</taxon>
        <taxon>Aculeata</taxon>
        <taxon>Formicoidea</taxon>
        <taxon>Formicidae</taxon>
        <taxon>Myrmicinae</taxon>
        <taxon>Temnothorax</taxon>
    </lineage>
</organism>
<dbReference type="SMART" id="SM00829">
    <property type="entry name" value="PKS_ER"/>
    <property type="match status" value="1"/>
</dbReference>
<dbReference type="Gene3D" id="3.40.50.720">
    <property type="entry name" value="NAD(P)-binding Rossmann-like Domain"/>
    <property type="match status" value="1"/>
</dbReference>
<evidence type="ECO:0000256" key="4">
    <source>
        <dbReference type="ARBA" id="ARBA00023002"/>
    </source>
</evidence>
<sequence>MLQKAILGLRCTVRTVHLRSLRSLWRLSVDLKENPGDRMQAWQIHSYNGLEDLRLSNVRVPVITNPTDVLVKIEAASVNPIDVAMTDGYGNTLLNVMRKTKSLTSGTWGQFQELDLPLTLGRDFAGVVVSKGYDVGDRFKLGEEVWGVVPIEQQGCHANYVVVNSSLVNPRPPKLSYIEAASILYAGLTAWSALWITGGLCYKTTMVTRLNRRVLVMGGSGGVGTLAIQLLKAWDMHVISTCSSDAVEMLQNLGADTVIDYKQDDADADIFSEGPYDIILDCANQGPEYVRMKGYPHNTYIALNSPLLKNVDHHGLVVGMAQNLGDLLKFNIPKEGNKSCVKWGFFMPSQTGINVLQEFVENEKITPVVQQVYPFQDLPQAYERLKQGHLRGKLVIDMRYLFNSTSGSSKMFNLDLESKLTTNKGMWYREDTCLYNNISAACRTGCASLAMVVMQHKIQHSSACIDTSDCRNKILLLKSTPHAIRVAVKAQIKHFIGCASSANVSANRKRPFKFEIQTHQRQLISNNCMCICKKQVEVGSYFPSKLIMVSTVKIFNVTVPQKDDLCCAICKIVNSENDPMHMIYSEHCGNKLKQFLRETPQAMAAPITNRKLLGAGGSLYIIVTKDLFESCTFRDHCDAHDIQVMDLLDPVPTYVYKACLLHTVEYNLAPQWNKVGLYLVEGQDFLSSTGSVKAITLNIKDIRDNSAQFHVEAVNLKIPFLRLNTMRPLQHDLQPPVRVLPSLKMANVLSISREIKKKYLFKDYEDLRAYWKNMHGYILPDYEEGLLFYDLEFFYFKSSVFVYPETCLTSGPLQILPLTMDPVSRIYKFAGDLRGRVTKLCGQQLDVCPVNTYEAAVIACTPMLPRVNKFSARDTGYGTRSRISSVTPLPRAIACDIPTKRSRLSLPGINDSLTCKTEIDDFDLAIGPTCSTSNFDKLLKTAGSISTVLYDADSAVASKPIVQKDESNSHYFKQEKSESKPLVVNMLYKQIYKLWWLSPKRFSTIIIFVCGQFKSIPFGGVLQRGGVGVFSPNTSSSLTSGGTWGDLTGLNSGVNPRVALKLHGRFFMSISVVEDGMPNSNSLRNSSLSFFMAATHSGVMSSLTVLANASGQALYTVSNISLLIAAANARTDIPMIIITLVHIESSPDSANLP</sequence>
<feature type="domain" description="Enoyl reductase (ER)" evidence="7">
    <location>
        <begin position="49"/>
        <end position="396"/>
    </location>
</feature>
<feature type="transmembrane region" description="Helical" evidence="6">
    <location>
        <begin position="214"/>
        <end position="234"/>
    </location>
</feature>
<name>A0A4S2KTS6_9HYME</name>
<evidence type="ECO:0000256" key="2">
    <source>
        <dbReference type="ARBA" id="ARBA00010371"/>
    </source>
</evidence>
<keyword evidence="4" id="KW-0560">Oxidoreductase</keyword>
<dbReference type="FunFam" id="3.40.50.720:FF:000147">
    <property type="entry name" value="Reticulon-4-interacting protein 1 homolog, mitochondrial"/>
    <property type="match status" value="1"/>
</dbReference>
<evidence type="ECO:0000256" key="1">
    <source>
        <dbReference type="ARBA" id="ARBA00004173"/>
    </source>
</evidence>
<dbReference type="InterPro" id="IPR013154">
    <property type="entry name" value="ADH-like_N"/>
</dbReference>
<dbReference type="Pfam" id="PF15813">
    <property type="entry name" value="DUF4708"/>
    <property type="match status" value="2"/>
</dbReference>
<dbReference type="Pfam" id="PF13602">
    <property type="entry name" value="ADH_zinc_N_2"/>
    <property type="match status" value="1"/>
</dbReference>
<dbReference type="PANTHER" id="PTHR11695">
    <property type="entry name" value="ALCOHOL DEHYDROGENASE RELATED"/>
    <property type="match status" value="1"/>
</dbReference>
<dbReference type="SUPFAM" id="SSF51735">
    <property type="entry name" value="NAD(P)-binding Rossmann-fold domains"/>
    <property type="match status" value="1"/>
</dbReference>
<dbReference type="PANTHER" id="PTHR11695:SF294">
    <property type="entry name" value="RETICULON-4-INTERACTING PROTEIN 1, MITOCHONDRIAL"/>
    <property type="match status" value="1"/>
</dbReference>
<dbReference type="GO" id="GO:0016491">
    <property type="term" value="F:oxidoreductase activity"/>
    <property type="evidence" value="ECO:0007669"/>
    <property type="project" value="UniProtKB-KW"/>
</dbReference>
<evidence type="ECO:0000256" key="5">
    <source>
        <dbReference type="ARBA" id="ARBA00023128"/>
    </source>
</evidence>
<evidence type="ECO:0000256" key="6">
    <source>
        <dbReference type="SAM" id="Phobius"/>
    </source>
</evidence>
<dbReference type="STRING" id="300112.A0A4S2KTS6"/>
<comment type="caution">
    <text evidence="8">The sequence shown here is derived from an EMBL/GenBank/DDBJ whole genome shotgun (WGS) entry which is preliminary data.</text>
</comment>
<comment type="similarity">
    <text evidence="2">Belongs to the zinc-containing alcohol dehydrogenase family. Quinone oxidoreductase subfamily.</text>
</comment>
<keyword evidence="3" id="KW-0809">Transit peptide</keyword>
<proteinExistence type="inferred from homology"/>
<dbReference type="InterPro" id="IPR020843">
    <property type="entry name" value="ER"/>
</dbReference>
<dbReference type="InterPro" id="IPR036291">
    <property type="entry name" value="NAD(P)-bd_dom_sf"/>
</dbReference>
<dbReference type="GO" id="GO:0005739">
    <property type="term" value="C:mitochondrion"/>
    <property type="evidence" value="ECO:0007669"/>
    <property type="project" value="UniProtKB-SubCell"/>
</dbReference>
<dbReference type="InterPro" id="IPR031643">
    <property type="entry name" value="DUF4708"/>
</dbReference>
<keyword evidence="6" id="KW-1133">Transmembrane helix</keyword>
<dbReference type="InterPro" id="IPR011032">
    <property type="entry name" value="GroES-like_sf"/>
</dbReference>
<accession>A0A4S2KTS6</accession>
<evidence type="ECO:0000313" key="8">
    <source>
        <dbReference type="EMBL" id="TGZ53432.1"/>
    </source>
</evidence>
<comment type="subcellular location">
    <subcellularLocation>
        <location evidence="1">Mitochondrion</location>
    </subcellularLocation>
</comment>
<dbReference type="EMBL" id="QBLH01001040">
    <property type="protein sequence ID" value="TGZ53432.1"/>
    <property type="molecule type" value="Genomic_DNA"/>
</dbReference>
<evidence type="ECO:0000313" key="9">
    <source>
        <dbReference type="Proteomes" id="UP000310200"/>
    </source>
</evidence>
<keyword evidence="9" id="KW-1185">Reference proteome</keyword>
<dbReference type="Proteomes" id="UP000310200">
    <property type="component" value="Unassembled WGS sequence"/>
</dbReference>
<keyword evidence="5" id="KW-0496">Mitochondrion</keyword>
<dbReference type="InterPro" id="IPR050700">
    <property type="entry name" value="YIM1/Zinc_Alcohol_DH_Fams"/>
</dbReference>
<gene>
    <name evidence="8" type="ORF">DBV15_01513</name>
</gene>
<keyword evidence="6" id="KW-0472">Membrane</keyword>
<dbReference type="Gene3D" id="3.90.180.10">
    <property type="entry name" value="Medium-chain alcohol dehydrogenases, catalytic domain"/>
    <property type="match status" value="1"/>
</dbReference>
<feature type="non-terminal residue" evidence="8">
    <location>
        <position position="1153"/>
    </location>
</feature>